<dbReference type="Proteomes" id="UP000321393">
    <property type="component" value="Unassembled WGS sequence"/>
</dbReference>
<evidence type="ECO:0000313" key="2">
    <source>
        <dbReference type="EMBL" id="TYK20932.1"/>
    </source>
</evidence>
<evidence type="ECO:0000313" key="3">
    <source>
        <dbReference type="Proteomes" id="UP000321393"/>
    </source>
</evidence>
<dbReference type="PANTHER" id="PTHR33437:SF2">
    <property type="entry name" value="OS06G0361200 PROTEIN"/>
    <property type="match status" value="1"/>
</dbReference>
<comment type="caution">
    <text evidence="2">The sequence shown here is derived from an EMBL/GenBank/DDBJ whole genome shotgun (WGS) entry which is preliminary data.</text>
</comment>
<gene>
    <name evidence="2" type="ORF">E5676_scaffold284G00780</name>
    <name evidence="1" type="ORF">E6C27_scaffold43053G00050</name>
</gene>
<reference evidence="3 4" key="1">
    <citation type="submission" date="2019-08" db="EMBL/GenBank/DDBJ databases">
        <title>Draft genome sequences of two oriental melons (Cucumis melo L. var makuwa).</title>
        <authorList>
            <person name="Kwon S.-Y."/>
        </authorList>
    </citation>
    <scope>NUCLEOTIDE SEQUENCE [LARGE SCALE GENOMIC DNA]</scope>
    <source>
        <strain evidence="4">cv. Chang Bougi</strain>
        <strain evidence="3">cv. SW 3</strain>
        <tissue evidence="2">Leaf</tissue>
    </source>
</reference>
<dbReference type="EMBL" id="SSTE01021314">
    <property type="protein sequence ID" value="KAA0032550.1"/>
    <property type="molecule type" value="Genomic_DNA"/>
</dbReference>
<dbReference type="AlphaFoldDB" id="A0A5D3DBG9"/>
<proteinExistence type="predicted"/>
<dbReference type="Proteomes" id="UP000321947">
    <property type="component" value="Unassembled WGS sequence"/>
</dbReference>
<name>A0A5D3DBG9_CUCMM</name>
<dbReference type="OrthoDB" id="1166206at2759"/>
<protein>
    <submittedName>
        <fullName evidence="2">Ty3-gypsy retrotransposon protein</fullName>
    </submittedName>
</protein>
<evidence type="ECO:0000313" key="1">
    <source>
        <dbReference type="EMBL" id="KAA0032550.1"/>
    </source>
</evidence>
<evidence type="ECO:0000313" key="4">
    <source>
        <dbReference type="Proteomes" id="UP000321947"/>
    </source>
</evidence>
<dbReference type="PANTHER" id="PTHR33437">
    <property type="entry name" value="OS06G0361200 PROTEIN"/>
    <property type="match status" value="1"/>
</dbReference>
<organism evidence="2 4">
    <name type="scientific">Cucumis melo var. makuwa</name>
    <name type="common">Oriental melon</name>
    <dbReference type="NCBI Taxonomy" id="1194695"/>
    <lineage>
        <taxon>Eukaryota</taxon>
        <taxon>Viridiplantae</taxon>
        <taxon>Streptophyta</taxon>
        <taxon>Embryophyta</taxon>
        <taxon>Tracheophyta</taxon>
        <taxon>Spermatophyta</taxon>
        <taxon>Magnoliopsida</taxon>
        <taxon>eudicotyledons</taxon>
        <taxon>Gunneridae</taxon>
        <taxon>Pentapetalae</taxon>
        <taxon>rosids</taxon>
        <taxon>fabids</taxon>
        <taxon>Cucurbitales</taxon>
        <taxon>Cucurbitaceae</taxon>
        <taxon>Benincaseae</taxon>
        <taxon>Cucumis</taxon>
    </lineage>
</organism>
<accession>A0A5D3DBG9</accession>
<sequence length="162" mass="18789">MMSSKVGIVIKKNPSYDNTDSTSYKSKKKAHPDVMFVMMVDITTEAAMAEMERKINLLMKVVKERDHEIKDLKEHIRIRETAESSQIPVLQDMVANFTRAQYGGPSQTSFMYSKPYTKRINNLRMLLGSRGDQLVRQFVQSLKGNTFEWYTDLKPEVIDSWE</sequence>
<dbReference type="EMBL" id="SSTD01006073">
    <property type="protein sequence ID" value="TYK20932.1"/>
    <property type="molecule type" value="Genomic_DNA"/>
</dbReference>